<evidence type="ECO:0000313" key="3">
    <source>
        <dbReference type="EMBL" id="OIT36341.1"/>
    </source>
</evidence>
<proteinExistence type="predicted"/>
<dbReference type="GeneID" id="109242160"/>
<sequence length="503" mass="59022">MPQIFLFPNLNFPPSQYSQTKFRLKSHRPSRHSPPQHWPPSCDGEMRILQLRWKNPAKISSKTPLSFGPFNSTTQTRWKKPANTAQTRLENRTRDPHLDKLTAQYRRLKLILNLYDVVSAKKRGRFVSVQSLSKWAPHAGINTITAGDLLRKYPHIFEVFTHPVKRNLCCKFREKFVILLKQEEDFISQNEHENVTRIEKILMMSVNGTIHLHALRLMRTELSLPENFRDSIVIKYDEVFRMVDLETVELIDRNGADESFGVAKVESWRQKEYTEKWLSEFEVKYAFPIHFPTGLKIEPGCREKLKNWQRLPYVKPYERELRYHLNGQTTEPLGQSLGCDELISRSKGVGKRSFKGVERYEKRAVAIIHEILSLTVEKLVPVERLAHFKKDLGIELNIRELLLKHPGIFYISTKGNTEIVFLREAYSKGCLIEPNPIYDLRRKMLELLLLGNRNTRELRTERELKDEIRDMTDDENGWESREGDFVIPILESFSDHDNDDNLK</sequence>
<keyword evidence="4" id="KW-1185">Reference proteome</keyword>
<accession>A0A314L3R2</accession>
<dbReference type="InterPro" id="IPR045040">
    <property type="entry name" value="PORR_fam"/>
</dbReference>
<name>A0A314L3R2_NICAT</name>
<organism evidence="3 4">
    <name type="scientific">Nicotiana attenuata</name>
    <name type="common">Coyote tobacco</name>
    <dbReference type="NCBI Taxonomy" id="49451"/>
    <lineage>
        <taxon>Eukaryota</taxon>
        <taxon>Viridiplantae</taxon>
        <taxon>Streptophyta</taxon>
        <taxon>Embryophyta</taxon>
        <taxon>Tracheophyta</taxon>
        <taxon>Spermatophyta</taxon>
        <taxon>Magnoliopsida</taxon>
        <taxon>eudicotyledons</taxon>
        <taxon>Gunneridae</taxon>
        <taxon>Pentapetalae</taxon>
        <taxon>asterids</taxon>
        <taxon>lamiids</taxon>
        <taxon>Solanales</taxon>
        <taxon>Solanaceae</taxon>
        <taxon>Nicotianoideae</taxon>
        <taxon>Nicotianeae</taxon>
        <taxon>Nicotiana</taxon>
    </lineage>
</organism>
<dbReference type="STRING" id="49451.A0A314L3R2"/>
<evidence type="ECO:0000313" key="4">
    <source>
        <dbReference type="Proteomes" id="UP000187609"/>
    </source>
</evidence>
<feature type="region of interest" description="Disordered" evidence="1">
    <location>
        <begin position="64"/>
        <end position="85"/>
    </location>
</feature>
<dbReference type="OrthoDB" id="1551582at2759"/>
<evidence type="ECO:0000259" key="2">
    <source>
        <dbReference type="Pfam" id="PF11955"/>
    </source>
</evidence>
<dbReference type="Proteomes" id="UP000187609">
    <property type="component" value="Unassembled WGS sequence"/>
</dbReference>
<dbReference type="Pfam" id="PF11955">
    <property type="entry name" value="PORR"/>
    <property type="match status" value="1"/>
</dbReference>
<dbReference type="PANTHER" id="PTHR31476">
    <property type="entry name" value="PROTEIN WHAT'S THIS FACTOR 1 HOMOLOG, CHLOROPLASTIC"/>
    <property type="match status" value="1"/>
</dbReference>
<dbReference type="PANTHER" id="PTHR31476:SF12">
    <property type="entry name" value="UBIQUITIN CARBOXYL-TERMINAL HYDROLASE FAMILY PROTEIN"/>
    <property type="match status" value="1"/>
</dbReference>
<gene>
    <name evidence="3" type="primary">RPD1_3</name>
    <name evidence="3" type="ORF">A4A49_06378</name>
</gene>
<dbReference type="GO" id="GO:0003723">
    <property type="term" value="F:RNA binding"/>
    <property type="evidence" value="ECO:0007669"/>
    <property type="project" value="InterPro"/>
</dbReference>
<feature type="compositionally biased region" description="Polar residues" evidence="1">
    <location>
        <begin position="64"/>
        <end position="76"/>
    </location>
</feature>
<dbReference type="InterPro" id="IPR021099">
    <property type="entry name" value="PORR_domain"/>
</dbReference>
<evidence type="ECO:0000256" key="1">
    <source>
        <dbReference type="SAM" id="MobiDB-lite"/>
    </source>
</evidence>
<dbReference type="AlphaFoldDB" id="A0A314L3R2"/>
<reference evidence="3" key="1">
    <citation type="submission" date="2016-11" db="EMBL/GenBank/DDBJ databases">
        <title>The genome of Nicotiana attenuata.</title>
        <authorList>
            <person name="Xu S."/>
            <person name="Brockmoeller T."/>
            <person name="Gaquerel E."/>
            <person name="Navarro A."/>
            <person name="Kuhl H."/>
            <person name="Gase K."/>
            <person name="Ling Z."/>
            <person name="Zhou W."/>
            <person name="Kreitzer C."/>
            <person name="Stanke M."/>
            <person name="Tang H."/>
            <person name="Lyons E."/>
            <person name="Pandey P."/>
            <person name="Pandey S.P."/>
            <person name="Timmermann B."/>
            <person name="Baldwin I.T."/>
        </authorList>
    </citation>
    <scope>NUCLEOTIDE SEQUENCE [LARGE SCALE GENOMIC DNA]</scope>
    <source>
        <strain evidence="3">UT</strain>
    </source>
</reference>
<protein>
    <submittedName>
        <fullName evidence="3">Protein root primordium defective 1</fullName>
    </submittedName>
</protein>
<feature type="domain" description="PORR" evidence="2">
    <location>
        <begin position="93"/>
        <end position="451"/>
    </location>
</feature>
<dbReference type="KEGG" id="nau:109242160"/>
<dbReference type="Gramene" id="OIT36341">
    <property type="protein sequence ID" value="OIT36341"/>
    <property type="gene ID" value="A4A49_06378"/>
</dbReference>
<comment type="caution">
    <text evidence="3">The sequence shown here is derived from an EMBL/GenBank/DDBJ whole genome shotgun (WGS) entry which is preliminary data.</text>
</comment>
<dbReference type="EMBL" id="MJEQ01000443">
    <property type="protein sequence ID" value="OIT36341.1"/>
    <property type="molecule type" value="Genomic_DNA"/>
</dbReference>